<gene>
    <name evidence="9" type="ORF">MG292_10360</name>
</gene>
<evidence type="ECO:0000256" key="4">
    <source>
        <dbReference type="ARBA" id="ARBA00022777"/>
    </source>
</evidence>
<dbReference type="SUPFAM" id="SSF48452">
    <property type="entry name" value="TPR-like"/>
    <property type="match status" value="2"/>
</dbReference>
<dbReference type="Gene3D" id="1.25.40.10">
    <property type="entry name" value="Tetratricopeptide repeat domain"/>
    <property type="match status" value="2"/>
</dbReference>
<dbReference type="InterPro" id="IPR011990">
    <property type="entry name" value="TPR-like_helical_dom_sf"/>
</dbReference>
<dbReference type="CDD" id="cd16917">
    <property type="entry name" value="HATPase_UhpB-NarQ-NarX-like"/>
    <property type="match status" value="1"/>
</dbReference>
<dbReference type="Pfam" id="PF02518">
    <property type="entry name" value="HATPase_c"/>
    <property type="match status" value="1"/>
</dbReference>
<comment type="catalytic activity">
    <reaction evidence="1">
        <text>ATP + protein L-histidine = ADP + protein N-phospho-L-histidine.</text>
        <dbReference type="EC" id="2.7.13.3"/>
    </reaction>
</comment>
<evidence type="ECO:0000256" key="7">
    <source>
        <dbReference type="SAM" id="Phobius"/>
    </source>
</evidence>
<dbReference type="GO" id="GO:0016301">
    <property type="term" value="F:kinase activity"/>
    <property type="evidence" value="ECO:0007669"/>
    <property type="project" value="UniProtKB-KW"/>
</dbReference>
<keyword evidence="3" id="KW-0808">Transferase</keyword>
<dbReference type="RefSeq" id="WP_264532803.1">
    <property type="nucleotide sequence ID" value="NZ_CP092332.1"/>
</dbReference>
<evidence type="ECO:0000256" key="1">
    <source>
        <dbReference type="ARBA" id="ARBA00000085"/>
    </source>
</evidence>
<keyword evidence="4 9" id="KW-0418">Kinase</keyword>
<dbReference type="InterPro" id="IPR003594">
    <property type="entry name" value="HATPase_dom"/>
</dbReference>
<keyword evidence="7" id="KW-0812">Transmembrane</keyword>
<keyword evidence="7" id="KW-0472">Membrane</keyword>
<dbReference type="Proteomes" id="UP001232117">
    <property type="component" value="Chromosome"/>
</dbReference>
<evidence type="ECO:0000313" key="10">
    <source>
        <dbReference type="Proteomes" id="UP001232117"/>
    </source>
</evidence>
<dbReference type="InterPro" id="IPR005467">
    <property type="entry name" value="His_kinase_dom"/>
</dbReference>
<reference evidence="9 10" key="1">
    <citation type="submission" date="2023-06" db="EMBL/GenBank/DDBJ databases">
        <title>Complete Genome Sequence of Flavobacterium keumense K3R-10.</title>
        <authorList>
            <person name="Jeong H."/>
            <person name="Jhang S.Y."/>
            <person name="Kim J.N."/>
        </authorList>
    </citation>
    <scope>NUCLEOTIDE SEQUENCE [LARGE SCALE GENOMIC DNA]</scope>
    <source>
        <strain evidence="9 10">K3R-10</strain>
    </source>
</reference>
<dbReference type="InterPro" id="IPR036890">
    <property type="entry name" value="HATPase_C_sf"/>
</dbReference>
<keyword evidence="6" id="KW-0175">Coiled coil</keyword>
<feature type="domain" description="Histidine kinase" evidence="8">
    <location>
        <begin position="478"/>
        <end position="564"/>
    </location>
</feature>
<sequence length="564" mass="65310">MFPKNWFFYFLITTILLNSDYSIGQGNLTAKEQLSKELKIAIRLMRNGNYDKSLIKCRNILKKAIPLHDNDLIASTYNTIGGNFDLFSDPEKSFYYYNKGLIYAEKTTNFKLKNLFHNNLGNIYCFDKKEYIKGIYHYKKSLEYSNKARDTFELVLTNLNIAWAYFDINEFDQGYPYLNFVNQYHQKHGSELTEVALAMLNAIYFSDKNQKSKAITYYKKAIALGNAGNEKFDLALTHQEYAKFLTKIGRYKEAYEHLVLYNSITEQIDNQEKLHKVKQEGFNLEIEEYKREIERIESEYNAKQKLLIAEQSIAKKKLSILIVIIFIGGILFYFYVQNSRLIQRNRFNSLRNKIQQNIINANLSGQETERKKIASFLHDNISALLSSAGLHLAVLSKKHVDTDEEISKTILLLKEAHDKVRDLSHELIPSLLVRFGLFYALEDLCEKNSNSSISFEYECCITKTTRYSEEFELKIYFIITELINNINKHSGATIGKIFLEQNDDSILKIQIIDNGVGFKTDPKHFLEGFGINQIKARVNAMKGKLIIDSKLGMGTIITIQVPIE</sequence>
<feature type="coiled-coil region" evidence="6">
    <location>
        <begin position="279"/>
        <end position="306"/>
    </location>
</feature>
<evidence type="ECO:0000256" key="3">
    <source>
        <dbReference type="ARBA" id="ARBA00022679"/>
    </source>
</evidence>
<proteinExistence type="predicted"/>
<name>A0ABY8N496_9FLAO</name>
<dbReference type="Gene3D" id="3.30.565.10">
    <property type="entry name" value="Histidine kinase-like ATPase, C-terminal domain"/>
    <property type="match status" value="1"/>
</dbReference>
<keyword evidence="7" id="KW-1133">Transmembrane helix</keyword>
<dbReference type="SUPFAM" id="SSF55874">
    <property type="entry name" value="ATPase domain of HSP90 chaperone/DNA topoisomerase II/histidine kinase"/>
    <property type="match status" value="1"/>
</dbReference>
<keyword evidence="10" id="KW-1185">Reference proteome</keyword>
<evidence type="ECO:0000256" key="2">
    <source>
        <dbReference type="ARBA" id="ARBA00012438"/>
    </source>
</evidence>
<accession>A0ABY8N496</accession>
<dbReference type="InterPro" id="IPR050482">
    <property type="entry name" value="Sensor_HK_TwoCompSys"/>
</dbReference>
<evidence type="ECO:0000259" key="8">
    <source>
        <dbReference type="PROSITE" id="PS50109"/>
    </source>
</evidence>
<evidence type="ECO:0000256" key="5">
    <source>
        <dbReference type="ARBA" id="ARBA00023012"/>
    </source>
</evidence>
<keyword evidence="5" id="KW-0902">Two-component regulatory system</keyword>
<protein>
    <recommendedName>
        <fullName evidence="2">histidine kinase</fullName>
        <ecNumber evidence="2">2.7.13.3</ecNumber>
    </recommendedName>
</protein>
<evidence type="ECO:0000256" key="6">
    <source>
        <dbReference type="SAM" id="Coils"/>
    </source>
</evidence>
<organism evidence="9 10">
    <name type="scientific">Flavobacterium keumense</name>
    <dbReference type="NCBI Taxonomy" id="1306518"/>
    <lineage>
        <taxon>Bacteria</taxon>
        <taxon>Pseudomonadati</taxon>
        <taxon>Bacteroidota</taxon>
        <taxon>Flavobacteriia</taxon>
        <taxon>Flavobacteriales</taxon>
        <taxon>Flavobacteriaceae</taxon>
        <taxon>Flavobacterium</taxon>
    </lineage>
</organism>
<evidence type="ECO:0000313" key="9">
    <source>
        <dbReference type="EMBL" id="WGK94470.1"/>
    </source>
</evidence>
<dbReference type="PANTHER" id="PTHR24421">
    <property type="entry name" value="NITRATE/NITRITE SENSOR PROTEIN NARX-RELATED"/>
    <property type="match status" value="1"/>
</dbReference>
<feature type="transmembrane region" description="Helical" evidence="7">
    <location>
        <begin position="318"/>
        <end position="336"/>
    </location>
</feature>
<dbReference type="PROSITE" id="PS50109">
    <property type="entry name" value="HIS_KIN"/>
    <property type="match status" value="1"/>
</dbReference>
<dbReference type="EC" id="2.7.13.3" evidence="2"/>
<dbReference type="EMBL" id="CP092332">
    <property type="protein sequence ID" value="WGK94470.1"/>
    <property type="molecule type" value="Genomic_DNA"/>
</dbReference>
<dbReference type="PANTHER" id="PTHR24421:SF10">
    <property type="entry name" value="NITRATE_NITRITE SENSOR PROTEIN NARQ"/>
    <property type="match status" value="1"/>
</dbReference>